<reference evidence="3" key="1">
    <citation type="submission" date="2025-08" db="UniProtKB">
        <authorList>
            <consortium name="RefSeq"/>
        </authorList>
    </citation>
    <scope>IDENTIFICATION</scope>
    <source>
        <tissue evidence="3">Blood</tissue>
    </source>
</reference>
<organism evidence="2 3">
    <name type="scientific">Sapajus apella</name>
    <name type="common">Brown-capped capuchin</name>
    <name type="synonym">Cebus apella</name>
    <dbReference type="NCBI Taxonomy" id="9515"/>
    <lineage>
        <taxon>Eukaryota</taxon>
        <taxon>Metazoa</taxon>
        <taxon>Chordata</taxon>
        <taxon>Craniata</taxon>
        <taxon>Vertebrata</taxon>
        <taxon>Euteleostomi</taxon>
        <taxon>Mammalia</taxon>
        <taxon>Eutheria</taxon>
        <taxon>Euarchontoglires</taxon>
        <taxon>Primates</taxon>
        <taxon>Haplorrhini</taxon>
        <taxon>Platyrrhini</taxon>
        <taxon>Cebidae</taxon>
        <taxon>Cebinae</taxon>
        <taxon>Sapajus</taxon>
    </lineage>
</organism>
<evidence type="ECO:0000313" key="3">
    <source>
        <dbReference type="RefSeq" id="XP_032108074.1"/>
    </source>
</evidence>
<dbReference type="Proteomes" id="UP000504640">
    <property type="component" value="Unplaced"/>
</dbReference>
<dbReference type="GeneID" id="116532732"/>
<feature type="compositionally biased region" description="Pro residues" evidence="1">
    <location>
        <begin position="256"/>
        <end position="268"/>
    </location>
</feature>
<accession>A0A6J3FQM2</accession>
<keyword evidence="2" id="KW-1185">Reference proteome</keyword>
<evidence type="ECO:0000256" key="1">
    <source>
        <dbReference type="SAM" id="MobiDB-lite"/>
    </source>
</evidence>
<feature type="region of interest" description="Disordered" evidence="1">
    <location>
        <begin position="247"/>
        <end position="341"/>
    </location>
</feature>
<feature type="region of interest" description="Disordered" evidence="1">
    <location>
        <begin position="1"/>
        <end position="170"/>
    </location>
</feature>
<evidence type="ECO:0000313" key="2">
    <source>
        <dbReference type="Proteomes" id="UP000504640"/>
    </source>
</evidence>
<gene>
    <name evidence="3" type="primary">LOC116532732</name>
</gene>
<name>A0A6J3FQM2_SAPAP</name>
<dbReference type="AlphaFoldDB" id="A0A6J3FQM2"/>
<proteinExistence type="predicted"/>
<dbReference type="RefSeq" id="XP_032108074.1">
    <property type="nucleotide sequence ID" value="XM_032252183.1"/>
</dbReference>
<sequence length="341" mass="35620">MEPTPTPARRDDRGAQLAKSRPPSLEPPLIGCAAPGRPAPLASHWPRRTRGTQGARNRARARQLNRGAPRAQARSLTSSPAARLDLPHLARSTPRPAPLVPAGAGYVPGSDPRALGGRGGLGSRDSVRDPRAPAPVARESFAKSPSPVCPARAGTPTRPARSPLQSPRTPRLPARLARLGMVMEPRAWPGPCADVRATRSAHSANAARRAASCSDFFPAKTRHLGVAGPQEAVPGAGACLLIGRRSGGKRERGWGAPPPLSTAPPPSGPRLRPALRAPQGAPSGQRGCVAGPGHPPHVGPPRSLGDPPGYRPLKSKSVRSPPLRHALTSRSKKARINVEIL</sequence>
<protein>
    <submittedName>
        <fullName evidence="3">Nascent polypeptide-associated complex subunit alpha, muscle-specific form-like</fullName>
    </submittedName>
</protein>